<feature type="compositionally biased region" description="Basic and acidic residues" evidence="1">
    <location>
        <begin position="1"/>
        <end position="18"/>
    </location>
</feature>
<evidence type="ECO:0000256" key="1">
    <source>
        <dbReference type="SAM" id="MobiDB-lite"/>
    </source>
</evidence>
<evidence type="ECO:0000313" key="2">
    <source>
        <dbReference type="EnsemblMetazoa" id="Aqu2.1.33298_001"/>
    </source>
</evidence>
<name>A0A1X7UZU7_AMPQE</name>
<sequence length="66" mass="7308">MEEKSGDTHGKNVCKQDHVAGSTSCDRGEQVSQNSLNRCLQLREDNDKASWTSLADLRAVASYRLP</sequence>
<dbReference type="EnsemblMetazoa" id="Aqu2.1.33298_001">
    <property type="protein sequence ID" value="Aqu2.1.33298_001"/>
    <property type="gene ID" value="Aqu2.1.33298"/>
</dbReference>
<dbReference type="AlphaFoldDB" id="A0A1X7UZU7"/>
<feature type="region of interest" description="Disordered" evidence="1">
    <location>
        <begin position="1"/>
        <end position="33"/>
    </location>
</feature>
<accession>A0A1X7UZU7</accession>
<organism evidence="2">
    <name type="scientific">Amphimedon queenslandica</name>
    <name type="common">Sponge</name>
    <dbReference type="NCBI Taxonomy" id="400682"/>
    <lineage>
        <taxon>Eukaryota</taxon>
        <taxon>Metazoa</taxon>
        <taxon>Porifera</taxon>
        <taxon>Demospongiae</taxon>
        <taxon>Heteroscleromorpha</taxon>
        <taxon>Haplosclerida</taxon>
        <taxon>Niphatidae</taxon>
        <taxon>Amphimedon</taxon>
    </lineage>
</organism>
<reference evidence="2" key="1">
    <citation type="submission" date="2017-05" db="UniProtKB">
        <authorList>
            <consortium name="EnsemblMetazoa"/>
        </authorList>
    </citation>
    <scope>IDENTIFICATION</scope>
</reference>
<proteinExistence type="predicted"/>
<feature type="compositionally biased region" description="Polar residues" evidence="1">
    <location>
        <begin position="21"/>
        <end position="33"/>
    </location>
</feature>
<protein>
    <submittedName>
        <fullName evidence="2">Uncharacterized protein</fullName>
    </submittedName>
</protein>
<dbReference type="InParanoid" id="A0A1X7UZU7"/>